<dbReference type="Pfam" id="PF17432">
    <property type="entry name" value="DUF3458_C"/>
    <property type="match status" value="1"/>
</dbReference>
<dbReference type="InterPro" id="IPR024601">
    <property type="entry name" value="Peptidase_M1_pepN_C"/>
</dbReference>
<dbReference type="PANTHER" id="PTHR46322:SF1">
    <property type="entry name" value="PUROMYCIN-SENSITIVE AMINOPEPTIDASE"/>
    <property type="match status" value="1"/>
</dbReference>
<keyword evidence="2" id="KW-0378">Hydrolase</keyword>
<proteinExistence type="predicted"/>
<feature type="domain" description="Peptidase M1 alanyl aminopeptidase C-terminal" evidence="1">
    <location>
        <begin position="1"/>
        <end position="153"/>
    </location>
</feature>
<dbReference type="InterPro" id="IPR012779">
    <property type="entry name" value="Peptidase_M1_pepN"/>
</dbReference>
<keyword evidence="2" id="KW-0031">Aminopeptidase</keyword>
<name>A0A3B0W044_9ZZZZ</name>
<dbReference type="Gene3D" id="1.25.50.10">
    <property type="entry name" value="Peptidase M1, alanyl aminopeptidase, C-terminal domain"/>
    <property type="match status" value="1"/>
</dbReference>
<dbReference type="InterPro" id="IPR037144">
    <property type="entry name" value="Peptidase_M1_pepN_C_sf"/>
</dbReference>
<dbReference type="PANTHER" id="PTHR46322">
    <property type="entry name" value="PUROMYCIN-SENSITIVE AMINOPEPTIDASE"/>
    <property type="match status" value="1"/>
</dbReference>
<accession>A0A3B0W044</accession>
<sequence length="153" mass="17298">TALTHAGCPEREAALTIFFKKWQHETLVMDKWFAIQATAPLTTTLERVKELMKHPLFKIKNPNKVRALIGSFAAGNHICFHEPSGAGYELLAKVVLELDRLNPAIAARLLGRFSRWQLYDQNRRDLMKGQLKRILSQVGISKGVYEVAEKSLA</sequence>
<dbReference type="EMBL" id="UOEX01000228">
    <property type="protein sequence ID" value="VAW37926.1"/>
    <property type="molecule type" value="Genomic_DNA"/>
</dbReference>
<feature type="non-terminal residue" evidence="2">
    <location>
        <position position="1"/>
    </location>
</feature>
<dbReference type="GO" id="GO:0016285">
    <property type="term" value="F:alanyl aminopeptidase activity"/>
    <property type="evidence" value="ECO:0007669"/>
    <property type="project" value="UniProtKB-EC"/>
</dbReference>
<dbReference type="GO" id="GO:0008270">
    <property type="term" value="F:zinc ion binding"/>
    <property type="evidence" value="ECO:0007669"/>
    <property type="project" value="InterPro"/>
</dbReference>
<gene>
    <name evidence="2" type="ORF">MNBD_DELTA03-102</name>
</gene>
<protein>
    <submittedName>
        <fullName evidence="2">Membrane alanine aminopeptidase N</fullName>
        <ecNumber evidence="2">3.4.11.2</ecNumber>
    </submittedName>
</protein>
<organism evidence="2">
    <name type="scientific">hydrothermal vent metagenome</name>
    <dbReference type="NCBI Taxonomy" id="652676"/>
    <lineage>
        <taxon>unclassified sequences</taxon>
        <taxon>metagenomes</taxon>
        <taxon>ecological metagenomes</taxon>
    </lineage>
</organism>
<evidence type="ECO:0000313" key="2">
    <source>
        <dbReference type="EMBL" id="VAW37926.1"/>
    </source>
</evidence>
<keyword evidence="2" id="KW-0645">Protease</keyword>
<evidence type="ECO:0000259" key="1">
    <source>
        <dbReference type="Pfam" id="PF17432"/>
    </source>
</evidence>
<dbReference type="EC" id="3.4.11.2" evidence="2"/>
<dbReference type="AlphaFoldDB" id="A0A3B0W044"/>
<reference evidence="2" key="1">
    <citation type="submission" date="2018-06" db="EMBL/GenBank/DDBJ databases">
        <authorList>
            <person name="Zhirakovskaya E."/>
        </authorList>
    </citation>
    <scope>NUCLEOTIDE SEQUENCE</scope>
</reference>